<sequence length="170" mass="18438">MRAERVLAPSRSRGLAPPPERGQPALVRLSVYDARECPRHPFVLSGPSGEEERLHCGVEVHSCEWSYGGEQRQWGFVRRLAAELAGGLGCSLGCCSTGLCSSRAAGPGTGQELFVVRRQLEQATLQLQQAQRDLACERASHEDAIRQVLQLKRAGSRCPARVPGPLSAKP</sequence>
<reference evidence="3" key="1">
    <citation type="submission" date="2021-01" db="EMBL/GenBank/DDBJ databases">
        <authorList>
            <person name="Corre E."/>
            <person name="Pelletier E."/>
            <person name="Niang G."/>
            <person name="Scheremetjew M."/>
            <person name="Finn R."/>
            <person name="Kale V."/>
            <person name="Holt S."/>
            <person name="Cochrane G."/>
            <person name="Meng A."/>
            <person name="Brown T."/>
            <person name="Cohen L."/>
        </authorList>
    </citation>
    <scope>NUCLEOTIDE SEQUENCE</scope>
    <source>
        <strain evidence="3">OF101</strain>
    </source>
</reference>
<proteinExistence type="predicted"/>
<evidence type="ECO:0000256" key="2">
    <source>
        <dbReference type="SAM" id="MobiDB-lite"/>
    </source>
</evidence>
<accession>A0A7S1R9K3</accession>
<dbReference type="EMBL" id="HBGE01060857">
    <property type="protein sequence ID" value="CAD9159714.1"/>
    <property type="molecule type" value="Transcribed_RNA"/>
</dbReference>
<feature type="coiled-coil region" evidence="1">
    <location>
        <begin position="113"/>
        <end position="147"/>
    </location>
</feature>
<protein>
    <submittedName>
        <fullName evidence="3">Uncharacterized protein</fullName>
    </submittedName>
</protein>
<keyword evidence="1" id="KW-0175">Coiled coil</keyword>
<evidence type="ECO:0000313" key="3">
    <source>
        <dbReference type="EMBL" id="CAD9159714.1"/>
    </source>
</evidence>
<feature type="region of interest" description="Disordered" evidence="2">
    <location>
        <begin position="1"/>
        <end position="22"/>
    </location>
</feature>
<name>A0A7S1R9K3_ALECA</name>
<evidence type="ECO:0000256" key="1">
    <source>
        <dbReference type="SAM" id="Coils"/>
    </source>
</evidence>
<organism evidence="3">
    <name type="scientific">Alexandrium catenella</name>
    <name type="common">Red tide dinoflagellate</name>
    <name type="synonym">Gonyaulax catenella</name>
    <dbReference type="NCBI Taxonomy" id="2925"/>
    <lineage>
        <taxon>Eukaryota</taxon>
        <taxon>Sar</taxon>
        <taxon>Alveolata</taxon>
        <taxon>Dinophyceae</taxon>
        <taxon>Gonyaulacales</taxon>
        <taxon>Pyrocystaceae</taxon>
        <taxon>Alexandrium</taxon>
    </lineage>
</organism>
<dbReference type="AlphaFoldDB" id="A0A7S1R9K3"/>
<gene>
    <name evidence="3" type="ORF">ACAT0790_LOCUS36479</name>
</gene>